<dbReference type="Proteomes" id="UP000316628">
    <property type="component" value="Unassembled WGS sequence"/>
</dbReference>
<dbReference type="OrthoDB" id="3664657at2"/>
<evidence type="ECO:0000313" key="2">
    <source>
        <dbReference type="EMBL" id="TQM85309.1"/>
    </source>
</evidence>
<organism evidence="2 3">
    <name type="scientific">Saccharothrix saharensis</name>
    <dbReference type="NCBI Taxonomy" id="571190"/>
    <lineage>
        <taxon>Bacteria</taxon>
        <taxon>Bacillati</taxon>
        <taxon>Actinomycetota</taxon>
        <taxon>Actinomycetes</taxon>
        <taxon>Pseudonocardiales</taxon>
        <taxon>Pseudonocardiaceae</taxon>
        <taxon>Saccharothrix</taxon>
    </lineage>
</organism>
<dbReference type="Gene3D" id="1.25.40.10">
    <property type="entry name" value="Tetratricopeptide repeat domain"/>
    <property type="match status" value="2"/>
</dbReference>
<dbReference type="RefSeq" id="WP_141983364.1">
    <property type="nucleotide sequence ID" value="NZ_VFPP01000001.1"/>
</dbReference>
<dbReference type="Pfam" id="PF13432">
    <property type="entry name" value="TPR_16"/>
    <property type="match status" value="1"/>
</dbReference>
<name>A0A543JR42_9PSEU</name>
<sequence length="547" mass="60830">MTGDRRDTPALPHLTPQLPDLSGLSFGGGGDLGEHFRRLEEITRRRADRAEPSTLFLPEFTTLAAEDSLDVGDDGEDLLEDARANITRGEYALALEQLAEFLDLSPGHAEARYLRGYCHYRLGDLMTALEITLPMRSERLDDRRVRSGVLELRATLRRMVTPEETDAFLDTRGRDPRGADERFRRFIALAPEEPEPPYLLAVMLVLDGDLAAAYRTAQAAVDEVEGDASRLRALADALQTAALGSLAGDAVRALADGAYSRARKALQRLDREWRETELVRDFDAYLGGLIRTGRSPAKPLPPPALSPERATRLYGLIADPYREEAVELVTDRRWAEAERVLAKVLHLVPAYPPPNYLYAICLLVQGKEPERAITAAGIAVRDPMLPEAELLLRRAVEAKAVLAINAAFDEHNAAMAAIGSPPTRQQLITLRRTMEGLRDRMPGLREQAGTGENERHVRKLADAVAQRLAEIDRATATIEVNELVSRFNRWAERSGPHPLYADLDFGQTELALIDRDVQRLLRSTTDPRARKVLQDLRDVLASVNRFG</sequence>
<keyword evidence="3" id="KW-1185">Reference proteome</keyword>
<dbReference type="EMBL" id="VFPP01000001">
    <property type="protein sequence ID" value="TQM85309.1"/>
    <property type="molecule type" value="Genomic_DNA"/>
</dbReference>
<protein>
    <recommendedName>
        <fullName evidence="4">Tetratricopeptide repeat protein</fullName>
    </recommendedName>
</protein>
<evidence type="ECO:0000313" key="3">
    <source>
        <dbReference type="Proteomes" id="UP000316628"/>
    </source>
</evidence>
<proteinExistence type="predicted"/>
<dbReference type="SUPFAM" id="SSF48452">
    <property type="entry name" value="TPR-like"/>
    <property type="match status" value="1"/>
</dbReference>
<accession>A0A543JR42</accession>
<dbReference type="AlphaFoldDB" id="A0A543JR42"/>
<evidence type="ECO:0008006" key="4">
    <source>
        <dbReference type="Google" id="ProtNLM"/>
    </source>
</evidence>
<feature type="region of interest" description="Disordered" evidence="1">
    <location>
        <begin position="1"/>
        <end position="24"/>
    </location>
</feature>
<comment type="caution">
    <text evidence="2">The sequence shown here is derived from an EMBL/GenBank/DDBJ whole genome shotgun (WGS) entry which is preliminary data.</text>
</comment>
<reference evidence="2 3" key="1">
    <citation type="submission" date="2019-06" db="EMBL/GenBank/DDBJ databases">
        <title>Sequencing the genomes of 1000 actinobacteria strains.</title>
        <authorList>
            <person name="Klenk H.-P."/>
        </authorList>
    </citation>
    <scope>NUCLEOTIDE SEQUENCE [LARGE SCALE GENOMIC DNA]</scope>
    <source>
        <strain evidence="2 3">DSM 45456</strain>
    </source>
</reference>
<gene>
    <name evidence="2" type="ORF">FHX81_7788</name>
</gene>
<dbReference type="InterPro" id="IPR011990">
    <property type="entry name" value="TPR-like_helical_dom_sf"/>
</dbReference>
<evidence type="ECO:0000256" key="1">
    <source>
        <dbReference type="SAM" id="MobiDB-lite"/>
    </source>
</evidence>